<proteinExistence type="predicted"/>
<accession>A0A0A8YLK9</accession>
<dbReference type="EMBL" id="GBRH01271412">
    <property type="protein sequence ID" value="JAD26483.1"/>
    <property type="molecule type" value="Transcribed_RNA"/>
</dbReference>
<organism evidence="1">
    <name type="scientific">Arundo donax</name>
    <name type="common">Giant reed</name>
    <name type="synonym">Donax arundinaceus</name>
    <dbReference type="NCBI Taxonomy" id="35708"/>
    <lineage>
        <taxon>Eukaryota</taxon>
        <taxon>Viridiplantae</taxon>
        <taxon>Streptophyta</taxon>
        <taxon>Embryophyta</taxon>
        <taxon>Tracheophyta</taxon>
        <taxon>Spermatophyta</taxon>
        <taxon>Magnoliopsida</taxon>
        <taxon>Liliopsida</taxon>
        <taxon>Poales</taxon>
        <taxon>Poaceae</taxon>
        <taxon>PACMAD clade</taxon>
        <taxon>Arundinoideae</taxon>
        <taxon>Arundineae</taxon>
        <taxon>Arundo</taxon>
    </lineage>
</organism>
<name>A0A0A8YLK9_ARUDO</name>
<evidence type="ECO:0000313" key="1">
    <source>
        <dbReference type="EMBL" id="JAD26483.1"/>
    </source>
</evidence>
<dbReference type="AlphaFoldDB" id="A0A0A8YLK9"/>
<reference evidence="1" key="2">
    <citation type="journal article" date="2015" name="Data Brief">
        <title>Shoot transcriptome of the giant reed, Arundo donax.</title>
        <authorList>
            <person name="Barrero R.A."/>
            <person name="Guerrero F.D."/>
            <person name="Moolhuijzen P."/>
            <person name="Goolsby J.A."/>
            <person name="Tidwell J."/>
            <person name="Bellgard S.E."/>
            <person name="Bellgard M.I."/>
        </authorList>
    </citation>
    <scope>NUCLEOTIDE SEQUENCE</scope>
    <source>
        <tissue evidence="1">Shoot tissue taken approximately 20 cm above the soil surface</tissue>
    </source>
</reference>
<sequence>MLHLFSASCVLRKQTL</sequence>
<reference evidence="1" key="1">
    <citation type="submission" date="2014-09" db="EMBL/GenBank/DDBJ databases">
        <authorList>
            <person name="Magalhaes I.L.F."/>
            <person name="Oliveira U."/>
            <person name="Santos F.R."/>
            <person name="Vidigal T.H.D.A."/>
            <person name="Brescovit A.D."/>
            <person name="Santos A.J."/>
        </authorList>
    </citation>
    <scope>NUCLEOTIDE SEQUENCE</scope>
    <source>
        <tissue evidence="1">Shoot tissue taken approximately 20 cm above the soil surface</tissue>
    </source>
</reference>
<protein>
    <submittedName>
        <fullName evidence="1">Uncharacterized protein</fullName>
    </submittedName>
</protein>